<evidence type="ECO:0000259" key="3">
    <source>
        <dbReference type="PROSITE" id="PS50158"/>
    </source>
</evidence>
<accession>A0A1W5CXE7</accession>
<dbReference type="AlphaFoldDB" id="A0A1W5CXE7"/>
<reference evidence="5" key="1">
    <citation type="submission" date="2017-03" db="EMBL/GenBank/DDBJ databases">
        <authorList>
            <person name="Sharma R."/>
            <person name="Thines M."/>
        </authorList>
    </citation>
    <scope>NUCLEOTIDE SEQUENCE [LARGE SCALE GENOMIC DNA]</scope>
</reference>
<keyword evidence="1" id="KW-0862">Zinc</keyword>
<proteinExistence type="predicted"/>
<dbReference type="GO" id="GO:0008270">
    <property type="term" value="F:zinc ion binding"/>
    <property type="evidence" value="ECO:0007669"/>
    <property type="project" value="UniProtKB-KW"/>
</dbReference>
<keyword evidence="1" id="KW-0479">Metal-binding</keyword>
<feature type="compositionally biased region" description="Polar residues" evidence="2">
    <location>
        <begin position="134"/>
        <end position="147"/>
    </location>
</feature>
<evidence type="ECO:0000256" key="2">
    <source>
        <dbReference type="SAM" id="MobiDB-lite"/>
    </source>
</evidence>
<protein>
    <submittedName>
        <fullName evidence="4">Zinc finger, CCHC-type</fullName>
    </submittedName>
</protein>
<evidence type="ECO:0000313" key="4">
    <source>
        <dbReference type="EMBL" id="SLM35422.1"/>
    </source>
</evidence>
<dbReference type="Gene3D" id="4.10.60.10">
    <property type="entry name" value="Zinc finger, CCHC-type"/>
    <property type="match status" value="1"/>
</dbReference>
<feature type="compositionally biased region" description="Polar residues" evidence="2">
    <location>
        <begin position="383"/>
        <end position="404"/>
    </location>
</feature>
<sequence length="513" mass="58608">MVKPLKLATPTVFTSDRKKLDTFLLQLALYFKFNQREAKDWFIPYIQEYIDNEDDPSEVEEGARYYTANFTQISAATNWDNAALTAMYYDRLKDTVKDKIARGERPDDLQKMTIMAVRINNCLYKQHKEKGHTSHGNNKNATAYTSGQKRRNWHQKNDKYGPKPMEIDIITPKKKKTFDGECYNCSKKGHLVQDCQHPQRTRNQDDSKVRRKQSMPKSPGSDATTMTAIFTEVIRKEWDATSKPVKLVSEEQLPELRESIIALGYQFHWFVISGIPNAKILKETDHLCIKIIYQYYSYNPPSEPTGRSRSSRRNYREGSVIPISSTGSSVVEMLGPKFPTVWSIDCTKGSSLHTTLNRFRTGTTLLKETPHFLNYHKVPALNIPQTSPETDAPTTEPSKSSTASPLEKEPRPVTDSTSVETHQLIANLPTKEASALEEAIRLAGIEEETLEEERETTRDGKQRTTSHNRLSTEEVSGSHTIEERELLIQEASLAQEKADIKVRLLQKARDKYN</sequence>
<feature type="domain" description="CCHC-type" evidence="3">
    <location>
        <begin position="182"/>
        <end position="195"/>
    </location>
</feature>
<keyword evidence="1" id="KW-0863">Zinc-finger</keyword>
<dbReference type="EMBL" id="FWEW01000715">
    <property type="protein sequence ID" value="SLM35422.1"/>
    <property type="molecule type" value="Genomic_DNA"/>
</dbReference>
<feature type="region of interest" description="Disordered" evidence="2">
    <location>
        <begin position="380"/>
        <end position="419"/>
    </location>
</feature>
<feature type="compositionally biased region" description="Polar residues" evidence="2">
    <location>
        <begin position="463"/>
        <end position="479"/>
    </location>
</feature>
<feature type="region of interest" description="Disordered" evidence="2">
    <location>
        <begin position="194"/>
        <end position="226"/>
    </location>
</feature>
<dbReference type="PROSITE" id="PS50158">
    <property type="entry name" value="ZF_CCHC"/>
    <property type="match status" value="1"/>
</dbReference>
<dbReference type="InterPro" id="IPR001878">
    <property type="entry name" value="Znf_CCHC"/>
</dbReference>
<feature type="region of interest" description="Disordered" evidence="2">
    <location>
        <begin position="129"/>
        <end position="165"/>
    </location>
</feature>
<name>A0A1W5CXE7_9LECA</name>
<dbReference type="Proteomes" id="UP000192927">
    <property type="component" value="Unassembled WGS sequence"/>
</dbReference>
<dbReference type="GO" id="GO:0003676">
    <property type="term" value="F:nucleic acid binding"/>
    <property type="evidence" value="ECO:0007669"/>
    <property type="project" value="InterPro"/>
</dbReference>
<organism evidence="4 5">
    <name type="scientific">Lasallia pustulata</name>
    <dbReference type="NCBI Taxonomy" id="136370"/>
    <lineage>
        <taxon>Eukaryota</taxon>
        <taxon>Fungi</taxon>
        <taxon>Dikarya</taxon>
        <taxon>Ascomycota</taxon>
        <taxon>Pezizomycotina</taxon>
        <taxon>Lecanoromycetes</taxon>
        <taxon>OSLEUM clade</taxon>
        <taxon>Umbilicariomycetidae</taxon>
        <taxon>Umbilicariales</taxon>
        <taxon>Umbilicariaceae</taxon>
        <taxon>Lasallia</taxon>
    </lineage>
</organism>
<keyword evidence="5" id="KW-1185">Reference proteome</keyword>
<dbReference type="SUPFAM" id="SSF57756">
    <property type="entry name" value="Retrovirus zinc finger-like domains"/>
    <property type="match status" value="1"/>
</dbReference>
<evidence type="ECO:0000313" key="5">
    <source>
        <dbReference type="Proteomes" id="UP000192927"/>
    </source>
</evidence>
<evidence type="ECO:0000256" key="1">
    <source>
        <dbReference type="PROSITE-ProRule" id="PRU00047"/>
    </source>
</evidence>
<dbReference type="InterPro" id="IPR036875">
    <property type="entry name" value="Znf_CCHC_sf"/>
</dbReference>
<feature type="region of interest" description="Disordered" evidence="2">
    <location>
        <begin position="446"/>
        <end position="481"/>
    </location>
</feature>